<gene>
    <name evidence="1" type="ordered locus">FTN_0596</name>
</gene>
<dbReference type="KEGG" id="ftn:FTN_0596"/>
<dbReference type="EMBL" id="CP000439">
    <property type="protein sequence ID" value="ABK89491.1"/>
    <property type="molecule type" value="Genomic_DNA"/>
</dbReference>
<protein>
    <submittedName>
        <fullName evidence="1">Uncharacterized protein</fullName>
    </submittedName>
</protein>
<sequence>MQLRPYDIIVVNIVNFLDKVMNIYIKTLSIFLICCYAYSNQEPQHKIVNKISFDSPRQINLSKSQIKFKLTNPSAKIEDTIDSNDLPYFWNAQIIQDKDNITISFPQKIIQSGYSALSETSKTTYDDIIIPPGSYSFEIKSADNTSVSDIDLVLDKIPNLESIAEVKLDKFNAPKGASCVGYLKIEARAEMPTPKYSSSIDIIADNSNQPLSEEYINIYNTNSTVKSQIIKLPANYEGIEYTLINSHFYQDQYIYKADQLRNNVIVRCDETTEVKIKYHQEIPSNRRSDARGFR</sequence>
<dbReference type="AlphaFoldDB" id="A0Q5H6"/>
<keyword evidence="2" id="KW-1185">Reference proteome</keyword>
<accession>A0Q5H6</accession>
<evidence type="ECO:0000313" key="1">
    <source>
        <dbReference type="EMBL" id="ABK89491.1"/>
    </source>
</evidence>
<evidence type="ECO:0000313" key="2">
    <source>
        <dbReference type="Proteomes" id="UP000000762"/>
    </source>
</evidence>
<organism evidence="1 2">
    <name type="scientific">Francisella tularensis subsp. novicida (strain ATCC 15482 / CCUG 33449 / U112)</name>
    <dbReference type="NCBI Taxonomy" id="401614"/>
    <lineage>
        <taxon>Bacteria</taxon>
        <taxon>Pseudomonadati</taxon>
        <taxon>Pseudomonadota</taxon>
        <taxon>Gammaproteobacteria</taxon>
        <taxon>Thiotrichales</taxon>
        <taxon>Francisellaceae</taxon>
        <taxon>Francisella</taxon>
    </lineage>
</organism>
<dbReference type="Proteomes" id="UP000000762">
    <property type="component" value="Chromosome"/>
</dbReference>
<proteinExistence type="predicted"/>
<name>A0Q5H6_FRATN</name>
<reference evidence="2" key="1">
    <citation type="journal article" date="2007" name="Genome Biol.">
        <title>Comparison of Francisella tularensis genomes reveals evolutionary events associated with the emergence of human pathogenic strains.</title>
        <authorList>
            <person name="Rohmer L."/>
            <person name="Fong C."/>
            <person name="Abmayr S."/>
            <person name="Wasnick M."/>
            <person name="Larson Freeman T.J."/>
            <person name="Radey M."/>
            <person name="Guina T."/>
            <person name="Svensson K."/>
            <person name="Hayden H.S."/>
            <person name="Jacobs M."/>
            <person name="Gallagher L.A."/>
            <person name="Manoil C."/>
            <person name="Ernst R.K."/>
            <person name="Drees B."/>
            <person name="Buckley D."/>
            <person name="Haugen E."/>
            <person name="Bovee D."/>
            <person name="Zhou Y."/>
            <person name="Chang J."/>
            <person name="Levy R."/>
            <person name="Lim R."/>
            <person name="Gillett W."/>
            <person name="Guenthener D."/>
            <person name="Kang A."/>
            <person name="Shaffer S.A."/>
            <person name="Taylor G."/>
            <person name="Chen J."/>
            <person name="Gallis B."/>
            <person name="D'Argenio D.A."/>
            <person name="Forsman M."/>
            <person name="Olson M.V."/>
            <person name="Goodlett D.R."/>
            <person name="Kaul R."/>
            <person name="Miller S.I."/>
            <person name="Brittnacher M.J."/>
        </authorList>
    </citation>
    <scope>NUCLEOTIDE SEQUENCE [LARGE SCALE GENOMIC DNA]</scope>
    <source>
        <strain evidence="2">U112</strain>
    </source>
</reference>